<dbReference type="SUPFAM" id="SSF51126">
    <property type="entry name" value="Pectin lyase-like"/>
    <property type="match status" value="1"/>
</dbReference>
<organism evidence="4 5">
    <name type="scientific">Novipirellula aureliae</name>
    <dbReference type="NCBI Taxonomy" id="2527966"/>
    <lineage>
        <taxon>Bacteria</taxon>
        <taxon>Pseudomonadati</taxon>
        <taxon>Planctomycetota</taxon>
        <taxon>Planctomycetia</taxon>
        <taxon>Pirellulales</taxon>
        <taxon>Pirellulaceae</taxon>
        <taxon>Novipirellula</taxon>
    </lineage>
</organism>
<dbReference type="Gene3D" id="2.30.42.10">
    <property type="match status" value="1"/>
</dbReference>
<proteinExistence type="predicted"/>
<dbReference type="Proteomes" id="UP000315471">
    <property type="component" value="Unassembled WGS sequence"/>
</dbReference>
<dbReference type="SMART" id="SM00710">
    <property type="entry name" value="PbH1"/>
    <property type="match status" value="4"/>
</dbReference>
<feature type="region of interest" description="Disordered" evidence="1">
    <location>
        <begin position="668"/>
        <end position="690"/>
    </location>
</feature>
<keyword evidence="2" id="KW-0732">Signal</keyword>
<dbReference type="InterPro" id="IPR006626">
    <property type="entry name" value="PbH1"/>
</dbReference>
<accession>A0A5C6E4C7</accession>
<dbReference type="EMBL" id="SJPY01000003">
    <property type="protein sequence ID" value="TWU43525.1"/>
    <property type="molecule type" value="Genomic_DNA"/>
</dbReference>
<evidence type="ECO:0000256" key="1">
    <source>
        <dbReference type="SAM" id="MobiDB-lite"/>
    </source>
</evidence>
<sequence length="872" mass="96697" precursor="true">MRRLYGGVVGLLFLGCSVFAEEIHVAANGNDMNKGTLSSPLATLGAAQDALRQTGRLGKEPCAVVIHAGTYRLSKPLVLGPADCGSEDAPVVYRAAVDEDVVITGAQRITSAWEAWKDRIVRTQLGKTEAIDQFFVNGERQHMARYPNHGAGFVPAGGNSERGARAGTPPYTGCTPDAWDDSRAAGWIDPTGAFMHGMHGGLWGSQHYRVLGKNANGSLNYEGGWQNNRAGKPHASYRMIENVFEELDAPGEWFHDTKQGYLYYQPAKNVDMASASFEAVQQIKHLIEIYGDTQQPVAEMDILNSGNRLEHTLVKTYETTRPVKNIRIEGIRFTGTARTFMETREPLLRSDWSIYRGGAVHLRGTEAIVIERCDFEELGGNAVFVDGYNRNVTVRSNRFKNNGASDLNFVGSFAAVRDPAFSHGASARPLDEVDTAIGPKSDEYPADCLVEDNLMTLCGRFEKQTSGVNLSMSSRITIRHNTISHTPRAAINICDGTWGGHLLEWNDCFETVLETHDHGAFNSWGRDRYWHRAGTSGPSEKDKDGIPMITHWINRYPNCPRWDAYQTTIIRSNRMHCDHGWSIDLDDGSTNYQVYNNLCLTGGLKTREGYYRTFTNNVVIGNVYTCNVPYPKPTHDQYERNLMWGKGYQSTKPLLWGGTRNYNFLHGPDATETGPATALQDQSRDDPDSLYGNARFLSPEEGDFRVASDSPALRIGFQNFPMTGFGVTSARRKAQAAFPTIRMPEVYVTNEMEEFVTNESRPVRGGGRRGDRGPVRVRTKQVLGADVKSLTTDGEVSAAGMYSKSGVILLTVAPKSQMALFGFRDDDVVLEIDGIEISDDDHLINRMQNLVAGEHTAKVWRAQEPLTLSFIK</sequence>
<feature type="domain" description="Right handed beta helix" evidence="3">
    <location>
        <begin position="359"/>
        <end position="497"/>
    </location>
</feature>
<feature type="signal peptide" evidence="2">
    <location>
        <begin position="1"/>
        <end position="20"/>
    </location>
</feature>
<dbReference type="RefSeq" id="WP_146599935.1">
    <property type="nucleotide sequence ID" value="NZ_SJPY01000003.1"/>
</dbReference>
<dbReference type="InterPro" id="IPR039448">
    <property type="entry name" value="Beta_helix"/>
</dbReference>
<keyword evidence="5" id="KW-1185">Reference proteome</keyword>
<evidence type="ECO:0000313" key="5">
    <source>
        <dbReference type="Proteomes" id="UP000315471"/>
    </source>
</evidence>
<comment type="caution">
    <text evidence="4">The sequence shown here is derived from an EMBL/GenBank/DDBJ whole genome shotgun (WGS) entry which is preliminary data.</text>
</comment>
<dbReference type="SUPFAM" id="SSF50156">
    <property type="entry name" value="PDZ domain-like"/>
    <property type="match status" value="1"/>
</dbReference>
<dbReference type="PROSITE" id="PS51257">
    <property type="entry name" value="PROKAR_LIPOPROTEIN"/>
    <property type="match status" value="1"/>
</dbReference>
<reference evidence="4 5" key="1">
    <citation type="submission" date="2019-02" db="EMBL/GenBank/DDBJ databases">
        <title>Deep-cultivation of Planctomycetes and their phenomic and genomic characterization uncovers novel biology.</title>
        <authorList>
            <person name="Wiegand S."/>
            <person name="Jogler M."/>
            <person name="Boedeker C."/>
            <person name="Pinto D."/>
            <person name="Vollmers J."/>
            <person name="Rivas-Marin E."/>
            <person name="Kohn T."/>
            <person name="Peeters S.H."/>
            <person name="Heuer A."/>
            <person name="Rast P."/>
            <person name="Oberbeckmann S."/>
            <person name="Bunk B."/>
            <person name="Jeske O."/>
            <person name="Meyerdierks A."/>
            <person name="Storesund J.E."/>
            <person name="Kallscheuer N."/>
            <person name="Luecker S."/>
            <person name="Lage O.M."/>
            <person name="Pohl T."/>
            <person name="Merkel B.J."/>
            <person name="Hornburger P."/>
            <person name="Mueller R.-W."/>
            <person name="Bruemmer F."/>
            <person name="Labrenz M."/>
            <person name="Spormann A.M."/>
            <person name="Op Den Camp H."/>
            <person name="Overmann J."/>
            <person name="Amann R."/>
            <person name="Jetten M.S.M."/>
            <person name="Mascher T."/>
            <person name="Medema M.H."/>
            <person name="Devos D.P."/>
            <person name="Kaster A.-K."/>
            <person name="Ovreas L."/>
            <person name="Rohde M."/>
            <person name="Galperin M.Y."/>
            <person name="Jogler C."/>
        </authorList>
    </citation>
    <scope>NUCLEOTIDE SEQUENCE [LARGE SCALE GENOMIC DNA]</scope>
    <source>
        <strain evidence="4 5">Q31b</strain>
    </source>
</reference>
<dbReference type="OrthoDB" id="9791852at2"/>
<dbReference type="InterPro" id="IPR036034">
    <property type="entry name" value="PDZ_sf"/>
</dbReference>
<gene>
    <name evidence="4" type="ORF">Q31b_25660</name>
</gene>
<feature type="chain" id="PRO_5022765023" description="Right handed beta helix domain-containing protein" evidence="2">
    <location>
        <begin position="21"/>
        <end position="872"/>
    </location>
</feature>
<dbReference type="InterPro" id="IPR011050">
    <property type="entry name" value="Pectin_lyase_fold/virulence"/>
</dbReference>
<dbReference type="Gene3D" id="2.160.20.10">
    <property type="entry name" value="Single-stranded right-handed beta-helix, Pectin lyase-like"/>
    <property type="match status" value="2"/>
</dbReference>
<dbReference type="PANTHER" id="PTHR36453">
    <property type="entry name" value="SECRETED PROTEIN-RELATED"/>
    <property type="match status" value="1"/>
</dbReference>
<dbReference type="InterPro" id="IPR012334">
    <property type="entry name" value="Pectin_lyas_fold"/>
</dbReference>
<evidence type="ECO:0000259" key="3">
    <source>
        <dbReference type="Pfam" id="PF13229"/>
    </source>
</evidence>
<dbReference type="Pfam" id="PF13229">
    <property type="entry name" value="Beta_helix"/>
    <property type="match status" value="1"/>
</dbReference>
<evidence type="ECO:0000256" key="2">
    <source>
        <dbReference type="SAM" id="SignalP"/>
    </source>
</evidence>
<dbReference type="AlphaFoldDB" id="A0A5C6E4C7"/>
<evidence type="ECO:0000313" key="4">
    <source>
        <dbReference type="EMBL" id="TWU43525.1"/>
    </source>
</evidence>
<protein>
    <recommendedName>
        <fullName evidence="3">Right handed beta helix domain-containing protein</fullName>
    </recommendedName>
</protein>
<dbReference type="PANTHER" id="PTHR36453:SF1">
    <property type="entry name" value="RIGHT HANDED BETA HELIX DOMAIN-CONTAINING PROTEIN"/>
    <property type="match status" value="1"/>
</dbReference>
<name>A0A5C6E4C7_9BACT</name>